<dbReference type="Gene3D" id="3.40.50.1240">
    <property type="entry name" value="Phosphoglycerate mutase-like"/>
    <property type="match status" value="1"/>
</dbReference>
<dbReference type="AlphaFoldDB" id="A0A2X0VN23"/>
<sequence>MHIIIMRHGAATFLGADRILTPEGIDEAHSTALKLTSVYDINRIVTSPKTRAFDTAKIVLEHIHNDVPFEELKDLTPSGNASAVIDYIMAISHADDTVLLVSHIPQVENLACELLKNSNFPPFVTASALIVKIEHDKAHLVSFLSPSSEIIYT</sequence>
<keyword evidence="1" id="KW-0378">Hydrolase</keyword>
<dbReference type="Proteomes" id="UP000250086">
    <property type="component" value="Unassembled WGS sequence"/>
</dbReference>
<dbReference type="GO" id="GO:0101006">
    <property type="term" value="F:protein histidine phosphatase activity"/>
    <property type="evidence" value="ECO:0007669"/>
    <property type="project" value="InterPro"/>
</dbReference>
<evidence type="ECO:0000313" key="2">
    <source>
        <dbReference type="Proteomes" id="UP000250086"/>
    </source>
</evidence>
<organism evidence="1 2">
    <name type="scientific">Anaerobiospirillum thomasii</name>
    <dbReference type="NCBI Taxonomy" id="179995"/>
    <lineage>
        <taxon>Bacteria</taxon>
        <taxon>Pseudomonadati</taxon>
        <taxon>Pseudomonadota</taxon>
        <taxon>Gammaproteobacteria</taxon>
        <taxon>Aeromonadales</taxon>
        <taxon>Succinivibrionaceae</taxon>
        <taxon>Anaerobiospirillum</taxon>
    </lineage>
</organism>
<proteinExistence type="predicted"/>
<dbReference type="Pfam" id="PF00300">
    <property type="entry name" value="His_Phos_1"/>
    <property type="match status" value="1"/>
</dbReference>
<dbReference type="CDD" id="cd07067">
    <property type="entry name" value="HP_PGM_like"/>
    <property type="match status" value="1"/>
</dbReference>
<dbReference type="InterPro" id="IPR029033">
    <property type="entry name" value="His_PPase_superfam"/>
</dbReference>
<accession>A0A2X0VN23</accession>
<dbReference type="InterPro" id="IPR004449">
    <property type="entry name" value="SixA"/>
</dbReference>
<dbReference type="SUPFAM" id="SSF53254">
    <property type="entry name" value="Phosphoglycerate mutase-like"/>
    <property type="match status" value="1"/>
</dbReference>
<evidence type="ECO:0000313" key="1">
    <source>
        <dbReference type="EMBL" id="SPT70918.1"/>
    </source>
</evidence>
<protein>
    <submittedName>
        <fullName evidence="1">Phosphohistidine phosphatase sixA</fullName>
        <ecNumber evidence="1">3.1.3.-</ecNumber>
    </submittedName>
</protein>
<reference evidence="1 2" key="1">
    <citation type="submission" date="2018-06" db="EMBL/GenBank/DDBJ databases">
        <authorList>
            <consortium name="Pathogen Informatics"/>
            <person name="Doyle S."/>
        </authorList>
    </citation>
    <scope>NUCLEOTIDE SEQUENCE [LARGE SCALE GENOMIC DNA]</scope>
    <source>
        <strain evidence="1 2">NCTC13093</strain>
    </source>
</reference>
<dbReference type="NCBIfam" id="TIGR00249">
    <property type="entry name" value="sixA"/>
    <property type="match status" value="1"/>
</dbReference>
<dbReference type="GO" id="GO:0005737">
    <property type="term" value="C:cytoplasm"/>
    <property type="evidence" value="ECO:0007669"/>
    <property type="project" value="InterPro"/>
</dbReference>
<dbReference type="EMBL" id="UAPV01000001">
    <property type="protein sequence ID" value="SPT70918.1"/>
    <property type="molecule type" value="Genomic_DNA"/>
</dbReference>
<keyword evidence="2" id="KW-1185">Reference proteome</keyword>
<gene>
    <name evidence="1" type="primary">sixA</name>
    <name evidence="1" type="ORF">NCTC13093_02344</name>
</gene>
<name>A0A2X0VN23_9GAMM</name>
<dbReference type="RefSeq" id="WP_181463227.1">
    <property type="nucleotide sequence ID" value="NZ_UAPV01000001.1"/>
</dbReference>
<dbReference type="InterPro" id="IPR013078">
    <property type="entry name" value="His_Pase_superF_clade-1"/>
</dbReference>
<dbReference type="EC" id="3.1.3.-" evidence="1"/>